<proteinExistence type="predicted"/>
<keyword evidence="1" id="KW-0812">Transmembrane</keyword>
<keyword evidence="3" id="KW-1185">Reference proteome</keyword>
<feature type="transmembrane region" description="Helical" evidence="1">
    <location>
        <begin position="549"/>
        <end position="574"/>
    </location>
</feature>
<dbReference type="EMBL" id="JAVDYB010000001">
    <property type="protein sequence ID" value="MDR7276262.1"/>
    <property type="molecule type" value="Genomic_DNA"/>
</dbReference>
<organism evidence="2 3">
    <name type="scientific">Catenuloplanes atrovinosus</name>
    <dbReference type="NCBI Taxonomy" id="137266"/>
    <lineage>
        <taxon>Bacteria</taxon>
        <taxon>Bacillati</taxon>
        <taxon>Actinomycetota</taxon>
        <taxon>Actinomycetes</taxon>
        <taxon>Micromonosporales</taxon>
        <taxon>Micromonosporaceae</taxon>
        <taxon>Catenuloplanes</taxon>
    </lineage>
</organism>
<dbReference type="AlphaFoldDB" id="A0AAE3YNF1"/>
<comment type="caution">
    <text evidence="2">The sequence shown here is derived from an EMBL/GenBank/DDBJ whole genome shotgun (WGS) entry which is preliminary data.</text>
</comment>
<name>A0AAE3YNF1_9ACTN</name>
<keyword evidence="1" id="KW-1133">Transmembrane helix</keyword>
<feature type="transmembrane region" description="Helical" evidence="1">
    <location>
        <begin position="298"/>
        <end position="319"/>
    </location>
</feature>
<feature type="transmembrane region" description="Helical" evidence="1">
    <location>
        <begin position="164"/>
        <end position="184"/>
    </location>
</feature>
<feature type="transmembrane region" description="Helical" evidence="1">
    <location>
        <begin position="139"/>
        <end position="158"/>
    </location>
</feature>
<feature type="transmembrane region" description="Helical" evidence="1">
    <location>
        <begin position="487"/>
        <end position="507"/>
    </location>
</feature>
<dbReference type="RefSeq" id="WP_310368272.1">
    <property type="nucleotide sequence ID" value="NZ_JAVDYB010000001.1"/>
</dbReference>
<evidence type="ECO:0000313" key="2">
    <source>
        <dbReference type="EMBL" id="MDR7276262.1"/>
    </source>
</evidence>
<feature type="transmembrane region" description="Helical" evidence="1">
    <location>
        <begin position="65"/>
        <end position="87"/>
    </location>
</feature>
<feature type="transmembrane region" description="Helical" evidence="1">
    <location>
        <begin position="519"/>
        <end position="537"/>
    </location>
</feature>
<accession>A0AAE3YNF1</accession>
<feature type="transmembrane region" description="Helical" evidence="1">
    <location>
        <begin position="367"/>
        <end position="389"/>
    </location>
</feature>
<reference evidence="2" key="1">
    <citation type="submission" date="2023-07" db="EMBL/GenBank/DDBJ databases">
        <title>Sequencing the genomes of 1000 actinobacteria strains.</title>
        <authorList>
            <person name="Klenk H.-P."/>
        </authorList>
    </citation>
    <scope>NUCLEOTIDE SEQUENCE</scope>
    <source>
        <strain evidence="2">DSM 44707</strain>
    </source>
</reference>
<keyword evidence="1" id="KW-0472">Membrane</keyword>
<feature type="transmembrane region" description="Helical" evidence="1">
    <location>
        <begin position="395"/>
        <end position="414"/>
    </location>
</feature>
<feature type="transmembrane region" description="Helical" evidence="1">
    <location>
        <begin position="594"/>
        <end position="613"/>
    </location>
</feature>
<feature type="transmembrane region" description="Helical" evidence="1">
    <location>
        <begin position="458"/>
        <end position="480"/>
    </location>
</feature>
<sequence length="633" mass="65388">MKSLTRWCLRRAAARWPEDVRAEMEREWLAELAALEAEPGTAMARLRYAVSLFASRPERGWGESFLPLTPVFALLVTALATLGVDQLADMLVMLTLRLTGPEYRLDWEWPIAIAQAVLTLLWCVAAGRWVGRRWPMRGAARFAAPFVLAPVPALPFFYDTDPVFMAGVVLGVLVWAAAAGALLLAAVRTRGVIRALLVVLGAPLAGLLAGVTGTVPVALTTEAGWRSSAASLLIGTPPAEFTVIIDLTSRPFSYLGPWALLMAGFTALALAYGLAPAVPRTARAAPAEEVDAAHGTPVIAIGAGCAAVGVVAWAYTLAILTPGMAEVAAAAPIVIDGELMMWTSELRITSILLTALGLLIATADRRYPAAAALVAGGGLLAANAALYRMQLTGVAGLRIALLLGAVAIVAGWAVAGRARNWPARRYVVVGVFTAAVAMPMVLLQGASGINHPYLPLGLKVTTVGLAVAGVLLAAVPAVVYARRRVPVPAAIALIGLPVVVTVVAAAIPAGTEEHATGSGAAGAALGLPLAVVTMALMRRHRSRARGRTAALWAAFTVAALPAAVVILVIGTLLFSFVPTALFAIEGGGYSHDGLSSVPGVAALILPIAVALAVRVDGESPVVAGPRWSPEVAA</sequence>
<feature type="transmembrane region" description="Helical" evidence="1">
    <location>
        <begin position="196"/>
        <end position="219"/>
    </location>
</feature>
<gene>
    <name evidence="2" type="ORF">J2S41_003040</name>
</gene>
<evidence type="ECO:0000313" key="3">
    <source>
        <dbReference type="Proteomes" id="UP001183643"/>
    </source>
</evidence>
<dbReference type="Proteomes" id="UP001183643">
    <property type="component" value="Unassembled WGS sequence"/>
</dbReference>
<feature type="transmembrane region" description="Helical" evidence="1">
    <location>
        <begin position="258"/>
        <end position="278"/>
    </location>
</feature>
<feature type="transmembrane region" description="Helical" evidence="1">
    <location>
        <begin position="339"/>
        <end position="360"/>
    </location>
</feature>
<protein>
    <submittedName>
        <fullName evidence="2">Membrane channel-forming protein YqfA (Hemolysin III family)</fullName>
    </submittedName>
</protein>
<feature type="transmembrane region" description="Helical" evidence="1">
    <location>
        <begin position="107"/>
        <end position="127"/>
    </location>
</feature>
<feature type="transmembrane region" description="Helical" evidence="1">
    <location>
        <begin position="426"/>
        <end position="446"/>
    </location>
</feature>
<evidence type="ECO:0000256" key="1">
    <source>
        <dbReference type="SAM" id="Phobius"/>
    </source>
</evidence>